<keyword evidence="2" id="KW-1185">Reference proteome</keyword>
<dbReference type="Proteomes" id="UP000677265">
    <property type="component" value="Unassembled WGS sequence"/>
</dbReference>
<protein>
    <submittedName>
        <fullName evidence="1">Uncharacterized protein</fullName>
    </submittedName>
</protein>
<proteinExistence type="predicted"/>
<gene>
    <name evidence="1" type="ORF">KHB02_013115</name>
</gene>
<dbReference type="EMBL" id="JAGYPE020000021">
    <property type="protein sequence ID" value="MCH6266463.1"/>
    <property type="molecule type" value="Genomic_DNA"/>
</dbReference>
<sequence>MHNRKFFPYLPQNELISVFNRKTFAYFTFADYSIKDKASYLMRSEFFQENGEVSEVLYK</sequence>
<name>A0A9J6MV84_9BACI</name>
<organism evidence="1 2">
    <name type="scientific">Neobacillus citreus</name>
    <dbReference type="NCBI Taxonomy" id="2833578"/>
    <lineage>
        <taxon>Bacteria</taxon>
        <taxon>Bacillati</taxon>
        <taxon>Bacillota</taxon>
        <taxon>Bacilli</taxon>
        <taxon>Bacillales</taxon>
        <taxon>Bacillaceae</taxon>
        <taxon>Neobacillus</taxon>
    </lineage>
</organism>
<accession>A0A9J6MV84</accession>
<comment type="caution">
    <text evidence="1">The sequence shown here is derived from an EMBL/GenBank/DDBJ whole genome shotgun (WGS) entry which is preliminary data.</text>
</comment>
<dbReference type="AlphaFoldDB" id="A0A9J6MV84"/>
<dbReference type="RefSeq" id="WP_241113845.1">
    <property type="nucleotide sequence ID" value="NZ_JAGYPE020000021.1"/>
</dbReference>
<evidence type="ECO:0000313" key="2">
    <source>
        <dbReference type="Proteomes" id="UP000677265"/>
    </source>
</evidence>
<evidence type="ECO:0000313" key="1">
    <source>
        <dbReference type="EMBL" id="MCH6266463.1"/>
    </source>
</evidence>
<reference evidence="1 2" key="1">
    <citation type="submission" date="2022-03" db="EMBL/GenBank/DDBJ databases">
        <title>Novel Bacillus species.</title>
        <authorList>
            <person name="Liu G."/>
        </authorList>
    </citation>
    <scope>NUCLEOTIDE SEQUENCE [LARGE SCALE GENOMIC DNA]</scope>
    <source>
        <strain evidence="1 2">FJAT-50051</strain>
    </source>
</reference>